<evidence type="ECO:0000256" key="10">
    <source>
        <dbReference type="ARBA" id="ARBA00042639"/>
    </source>
</evidence>
<evidence type="ECO:0000256" key="8">
    <source>
        <dbReference type="ARBA" id="ARBA00032824"/>
    </source>
</evidence>
<dbReference type="CDD" id="cd03017">
    <property type="entry name" value="PRX_BCP"/>
    <property type="match status" value="1"/>
</dbReference>
<evidence type="ECO:0000256" key="6">
    <source>
        <dbReference type="ARBA" id="ARBA00023157"/>
    </source>
</evidence>
<evidence type="ECO:0000256" key="4">
    <source>
        <dbReference type="ARBA" id="ARBA00022862"/>
    </source>
</evidence>
<dbReference type="GO" id="GO:0034599">
    <property type="term" value="P:cellular response to oxidative stress"/>
    <property type="evidence" value="ECO:0007669"/>
    <property type="project" value="TreeGrafter"/>
</dbReference>
<comment type="caution">
    <text evidence="14">The sequence shown here is derived from an EMBL/GenBank/DDBJ whole genome shotgun (WGS) entry which is preliminary data.</text>
</comment>
<evidence type="ECO:0000256" key="9">
    <source>
        <dbReference type="ARBA" id="ARBA00038489"/>
    </source>
</evidence>
<evidence type="ECO:0000256" key="1">
    <source>
        <dbReference type="ARBA" id="ARBA00003330"/>
    </source>
</evidence>
<keyword evidence="7" id="KW-0676">Redox-active center</keyword>
<feature type="domain" description="Thioredoxin" evidence="13">
    <location>
        <begin position="25"/>
        <end position="170"/>
    </location>
</feature>
<dbReference type="EMBL" id="SDHX01000001">
    <property type="protein sequence ID" value="RXK54482.1"/>
    <property type="molecule type" value="Genomic_DNA"/>
</dbReference>
<dbReference type="GO" id="GO:0008379">
    <property type="term" value="F:thioredoxin peroxidase activity"/>
    <property type="evidence" value="ECO:0007669"/>
    <property type="project" value="TreeGrafter"/>
</dbReference>
<protein>
    <recommendedName>
        <fullName evidence="2">thioredoxin-dependent peroxiredoxin</fullName>
        <ecNumber evidence="2">1.11.1.24</ecNumber>
    </recommendedName>
    <alternativeName>
        <fullName evidence="8">Thioredoxin peroxidase</fullName>
    </alternativeName>
    <alternativeName>
        <fullName evidence="10">Thioredoxin-dependent peroxiredoxin Bcp</fullName>
    </alternativeName>
</protein>
<evidence type="ECO:0000256" key="7">
    <source>
        <dbReference type="ARBA" id="ARBA00023284"/>
    </source>
</evidence>
<evidence type="ECO:0000259" key="13">
    <source>
        <dbReference type="PROSITE" id="PS51352"/>
    </source>
</evidence>
<comment type="similarity">
    <text evidence="9">Belongs to the peroxiredoxin family. BCP/PrxQ subfamily.</text>
</comment>
<dbReference type="InterPro" id="IPR050924">
    <property type="entry name" value="Peroxiredoxin_BCP/PrxQ"/>
</dbReference>
<dbReference type="Gene3D" id="3.40.30.10">
    <property type="entry name" value="Glutaredoxin"/>
    <property type="match status" value="1"/>
</dbReference>
<name>A0A4Q1C6W3_9BACT</name>
<keyword evidence="4" id="KW-0049">Antioxidant</keyword>
<evidence type="ECO:0000256" key="11">
    <source>
        <dbReference type="ARBA" id="ARBA00049091"/>
    </source>
</evidence>
<keyword evidence="3" id="KW-0575">Peroxidase</keyword>
<dbReference type="EC" id="1.11.1.24" evidence="2"/>
<dbReference type="InterPro" id="IPR013766">
    <property type="entry name" value="Thioredoxin_domain"/>
</dbReference>
<dbReference type="GO" id="GO:0005737">
    <property type="term" value="C:cytoplasm"/>
    <property type="evidence" value="ECO:0007669"/>
    <property type="project" value="TreeGrafter"/>
</dbReference>
<dbReference type="PANTHER" id="PTHR42801:SF4">
    <property type="entry name" value="AHPC_TSA FAMILY PROTEIN"/>
    <property type="match status" value="1"/>
</dbReference>
<keyword evidence="5" id="KW-0560">Oxidoreductase</keyword>
<comment type="function">
    <text evidence="1">Thiol-specific peroxidase that catalyzes the reduction of hydrogen peroxide and organic hydroperoxides to water and alcohols, respectively. Plays a role in cell protection against oxidative stress by detoxifying peroxides and as sensor of hydrogen peroxide-mediated signaling events.</text>
</comment>
<keyword evidence="12" id="KW-0732">Signal</keyword>
<evidence type="ECO:0000256" key="2">
    <source>
        <dbReference type="ARBA" id="ARBA00013017"/>
    </source>
</evidence>
<dbReference type="GO" id="GO:0045454">
    <property type="term" value="P:cell redox homeostasis"/>
    <property type="evidence" value="ECO:0007669"/>
    <property type="project" value="TreeGrafter"/>
</dbReference>
<gene>
    <name evidence="14" type="ORF">ESB00_00860</name>
</gene>
<evidence type="ECO:0000256" key="12">
    <source>
        <dbReference type="SAM" id="SignalP"/>
    </source>
</evidence>
<accession>A0A4Q1C6W3</accession>
<feature type="chain" id="PRO_5020300756" description="thioredoxin-dependent peroxiredoxin" evidence="12">
    <location>
        <begin position="23"/>
        <end position="171"/>
    </location>
</feature>
<dbReference type="InterPro" id="IPR000866">
    <property type="entry name" value="AhpC/TSA"/>
</dbReference>
<dbReference type="AlphaFoldDB" id="A0A4Q1C6W3"/>
<dbReference type="RefSeq" id="WP_129045846.1">
    <property type="nucleotide sequence ID" value="NZ_SDHX01000001.1"/>
</dbReference>
<comment type="catalytic activity">
    <reaction evidence="11">
        <text>a hydroperoxide + [thioredoxin]-dithiol = an alcohol + [thioredoxin]-disulfide + H2O</text>
        <dbReference type="Rhea" id="RHEA:62620"/>
        <dbReference type="Rhea" id="RHEA-COMP:10698"/>
        <dbReference type="Rhea" id="RHEA-COMP:10700"/>
        <dbReference type="ChEBI" id="CHEBI:15377"/>
        <dbReference type="ChEBI" id="CHEBI:29950"/>
        <dbReference type="ChEBI" id="CHEBI:30879"/>
        <dbReference type="ChEBI" id="CHEBI:35924"/>
        <dbReference type="ChEBI" id="CHEBI:50058"/>
        <dbReference type="EC" id="1.11.1.24"/>
    </reaction>
</comment>
<proteinExistence type="inferred from homology"/>
<feature type="signal peptide" evidence="12">
    <location>
        <begin position="1"/>
        <end position="22"/>
    </location>
</feature>
<organism evidence="14 15">
    <name type="scientific">Oleiharenicola lentus</name>
    <dbReference type="NCBI Taxonomy" id="2508720"/>
    <lineage>
        <taxon>Bacteria</taxon>
        <taxon>Pseudomonadati</taxon>
        <taxon>Verrucomicrobiota</taxon>
        <taxon>Opitutia</taxon>
        <taxon>Opitutales</taxon>
        <taxon>Opitutaceae</taxon>
        <taxon>Oleiharenicola</taxon>
    </lineage>
</organism>
<evidence type="ECO:0000256" key="5">
    <source>
        <dbReference type="ARBA" id="ARBA00023002"/>
    </source>
</evidence>
<evidence type="ECO:0000313" key="15">
    <source>
        <dbReference type="Proteomes" id="UP000290218"/>
    </source>
</evidence>
<dbReference type="OrthoDB" id="9812811at2"/>
<sequence length="171" mass="18577">MKPLRFLLMSFSLLGFFQSAFADSLQVGADAPVVSAVTDSGETLNLGDVYAKNTYTVVWFYPKALTGGCTKQGCSLRDASTELTKRGAAVVGVSTDNVEAQKKFKETNNFPFPLLADTDKKVVKAFGQSAMMFASRECYVIKGGKIVYKDTGVTEKQAENVLAFLDRDQKG</sequence>
<keyword evidence="6" id="KW-1015">Disulfide bond</keyword>
<evidence type="ECO:0000256" key="3">
    <source>
        <dbReference type="ARBA" id="ARBA00022559"/>
    </source>
</evidence>
<dbReference type="PANTHER" id="PTHR42801">
    <property type="entry name" value="THIOREDOXIN-DEPENDENT PEROXIDE REDUCTASE"/>
    <property type="match status" value="1"/>
</dbReference>
<dbReference type="Pfam" id="PF00578">
    <property type="entry name" value="AhpC-TSA"/>
    <property type="match status" value="1"/>
</dbReference>
<dbReference type="SUPFAM" id="SSF52833">
    <property type="entry name" value="Thioredoxin-like"/>
    <property type="match status" value="1"/>
</dbReference>
<dbReference type="Proteomes" id="UP000290218">
    <property type="component" value="Unassembled WGS sequence"/>
</dbReference>
<evidence type="ECO:0000313" key="14">
    <source>
        <dbReference type="EMBL" id="RXK54482.1"/>
    </source>
</evidence>
<reference evidence="14 15" key="1">
    <citation type="submission" date="2019-01" db="EMBL/GenBank/DDBJ databases">
        <title>Lacunisphaera sp. strain TWA-58.</title>
        <authorList>
            <person name="Chen W.-M."/>
        </authorList>
    </citation>
    <scope>NUCLEOTIDE SEQUENCE [LARGE SCALE GENOMIC DNA]</scope>
    <source>
        <strain evidence="14 15">TWA-58</strain>
    </source>
</reference>
<dbReference type="PROSITE" id="PS51352">
    <property type="entry name" value="THIOREDOXIN_2"/>
    <property type="match status" value="1"/>
</dbReference>
<dbReference type="InterPro" id="IPR036249">
    <property type="entry name" value="Thioredoxin-like_sf"/>
</dbReference>
<keyword evidence="15" id="KW-1185">Reference proteome</keyword>